<organism evidence="2 3">
    <name type="scientific">Massariosphaeria phaeospora</name>
    <dbReference type="NCBI Taxonomy" id="100035"/>
    <lineage>
        <taxon>Eukaryota</taxon>
        <taxon>Fungi</taxon>
        <taxon>Dikarya</taxon>
        <taxon>Ascomycota</taxon>
        <taxon>Pezizomycotina</taxon>
        <taxon>Dothideomycetes</taxon>
        <taxon>Pleosporomycetidae</taxon>
        <taxon>Pleosporales</taxon>
        <taxon>Pleosporales incertae sedis</taxon>
        <taxon>Massariosphaeria</taxon>
    </lineage>
</organism>
<dbReference type="AlphaFoldDB" id="A0A7C8MEV9"/>
<feature type="signal peptide" evidence="1">
    <location>
        <begin position="1"/>
        <end position="24"/>
    </location>
</feature>
<sequence length="293" mass="32768">MDLPTRMSILCGIALLLACTSVQAFAIHLTCRGLFVDDKNVECMIPEMMQELASALTLASVSITKPAAPASDNTKELLFARDDGGVVSGLYRSVLNKYVWTETEYDDDVFHCNDNFIVPATRNAGNEWIDRITNWNFLGPPHTGDGRNKKHFCGPEDVVKMVAYGEDYPNPSGLPPPKGVKIILCNLVTRQDFRGTLNEMQGRGELANGAHIQRDLMDRLPYMMGTLHALVHAALPEAVLPVGKEHMLWGIYTLRRYDLINTPSLMAYAFAEKIKEMLHQYSYFKDGILTSRL</sequence>
<keyword evidence="3" id="KW-1185">Reference proteome</keyword>
<dbReference type="PROSITE" id="PS51257">
    <property type="entry name" value="PROKAR_LIPOPROTEIN"/>
    <property type="match status" value="1"/>
</dbReference>
<gene>
    <name evidence="2" type="ORF">BDV95DRAFT_618999</name>
</gene>
<comment type="caution">
    <text evidence="2">The sequence shown here is derived from an EMBL/GenBank/DDBJ whole genome shotgun (WGS) entry which is preliminary data.</text>
</comment>
<name>A0A7C8MEV9_9PLEO</name>
<evidence type="ECO:0000313" key="3">
    <source>
        <dbReference type="Proteomes" id="UP000481861"/>
    </source>
</evidence>
<protein>
    <submittedName>
        <fullName evidence="2">Uncharacterized protein</fullName>
    </submittedName>
</protein>
<evidence type="ECO:0000256" key="1">
    <source>
        <dbReference type="SAM" id="SignalP"/>
    </source>
</evidence>
<proteinExistence type="predicted"/>
<keyword evidence="1" id="KW-0732">Signal</keyword>
<accession>A0A7C8MEV9</accession>
<evidence type="ECO:0000313" key="2">
    <source>
        <dbReference type="EMBL" id="KAF2871622.1"/>
    </source>
</evidence>
<dbReference type="EMBL" id="JAADJZ010000011">
    <property type="protein sequence ID" value="KAF2871622.1"/>
    <property type="molecule type" value="Genomic_DNA"/>
</dbReference>
<reference evidence="2 3" key="1">
    <citation type="submission" date="2020-01" db="EMBL/GenBank/DDBJ databases">
        <authorList>
            <consortium name="DOE Joint Genome Institute"/>
            <person name="Haridas S."/>
            <person name="Albert R."/>
            <person name="Binder M."/>
            <person name="Bloem J."/>
            <person name="Labutti K."/>
            <person name="Salamov A."/>
            <person name="Andreopoulos B."/>
            <person name="Baker S.E."/>
            <person name="Barry K."/>
            <person name="Bills G."/>
            <person name="Bluhm B.H."/>
            <person name="Cannon C."/>
            <person name="Castanera R."/>
            <person name="Culley D.E."/>
            <person name="Daum C."/>
            <person name="Ezra D."/>
            <person name="Gonzalez J.B."/>
            <person name="Henrissat B."/>
            <person name="Kuo A."/>
            <person name="Liang C."/>
            <person name="Lipzen A."/>
            <person name="Lutzoni F."/>
            <person name="Magnuson J."/>
            <person name="Mondo S."/>
            <person name="Nolan M."/>
            <person name="Ohm R."/>
            <person name="Pangilinan J."/>
            <person name="Park H.-J.H."/>
            <person name="Ramirez L."/>
            <person name="Alfaro M."/>
            <person name="Sun H."/>
            <person name="Tritt A."/>
            <person name="Yoshinaga Y."/>
            <person name="Zwiers L.-H.L."/>
            <person name="Turgeon B.G."/>
            <person name="Goodwin S.B."/>
            <person name="Spatafora J.W."/>
            <person name="Crous P.W."/>
            <person name="Grigoriev I.V."/>
        </authorList>
    </citation>
    <scope>NUCLEOTIDE SEQUENCE [LARGE SCALE GENOMIC DNA]</scope>
    <source>
        <strain evidence="2 3">CBS 611.86</strain>
    </source>
</reference>
<dbReference type="Proteomes" id="UP000481861">
    <property type="component" value="Unassembled WGS sequence"/>
</dbReference>
<feature type="chain" id="PRO_5028826205" evidence="1">
    <location>
        <begin position="25"/>
        <end position="293"/>
    </location>
</feature>